<dbReference type="RefSeq" id="WP_106059909.1">
    <property type="nucleotide sequence ID" value="NZ_PVXQ01000019.1"/>
</dbReference>
<dbReference type="GO" id="GO:0006654">
    <property type="term" value="P:phosphatidic acid biosynthetic process"/>
    <property type="evidence" value="ECO:0007669"/>
    <property type="project" value="TreeGrafter"/>
</dbReference>
<dbReference type="InterPro" id="IPR002123">
    <property type="entry name" value="Plipid/glycerol_acylTrfase"/>
</dbReference>
<dbReference type="SUPFAM" id="SSF69593">
    <property type="entry name" value="Glycerol-3-phosphate (1)-acyltransferase"/>
    <property type="match status" value="1"/>
</dbReference>
<keyword evidence="5 7" id="KW-0443">Lipid metabolism</keyword>
<evidence type="ECO:0000256" key="6">
    <source>
        <dbReference type="ARBA" id="ARBA00023315"/>
    </source>
</evidence>
<comment type="pathway">
    <text evidence="1">Lipid metabolism.</text>
</comment>
<dbReference type="Pfam" id="PF01553">
    <property type="entry name" value="Acyltransferase"/>
    <property type="match status" value="1"/>
</dbReference>
<comment type="similarity">
    <text evidence="2 7">Belongs to the 1-acyl-sn-glycerol-3-phosphate acyltransferase family.</text>
</comment>
<dbReference type="PANTHER" id="PTHR10434:SF64">
    <property type="entry name" value="1-ACYL-SN-GLYCEROL-3-PHOSPHATE ACYLTRANSFERASE-RELATED"/>
    <property type="match status" value="1"/>
</dbReference>
<keyword evidence="3 7" id="KW-0444">Lipid biosynthesis</keyword>
<dbReference type="OrthoDB" id="9803035at2"/>
<reference evidence="9 10" key="1">
    <citation type="submission" date="2018-03" db="EMBL/GenBank/DDBJ databases">
        <title>Genome sequence of Clostridium vincentii DSM 10228.</title>
        <authorList>
            <person name="Poehlein A."/>
            <person name="Daniel R."/>
        </authorList>
    </citation>
    <scope>NUCLEOTIDE SEQUENCE [LARGE SCALE GENOMIC DNA]</scope>
    <source>
        <strain evidence="9 10">DSM 10228</strain>
    </source>
</reference>
<dbReference type="GO" id="GO:0003841">
    <property type="term" value="F:1-acylglycerol-3-phosphate O-acyltransferase activity"/>
    <property type="evidence" value="ECO:0007669"/>
    <property type="project" value="UniProtKB-UniRule"/>
</dbReference>
<evidence type="ECO:0000256" key="7">
    <source>
        <dbReference type="RuleBase" id="RU361267"/>
    </source>
</evidence>
<name>A0A2T0BE84_9CLOT</name>
<dbReference type="SMART" id="SM00563">
    <property type="entry name" value="PlsC"/>
    <property type="match status" value="1"/>
</dbReference>
<evidence type="ECO:0000259" key="8">
    <source>
        <dbReference type="SMART" id="SM00563"/>
    </source>
</evidence>
<evidence type="ECO:0000256" key="3">
    <source>
        <dbReference type="ARBA" id="ARBA00022516"/>
    </source>
</evidence>
<feature type="domain" description="Phospholipid/glycerol acyltransferase" evidence="8">
    <location>
        <begin position="74"/>
        <end position="188"/>
    </location>
</feature>
<keyword evidence="6 7" id="KW-0012">Acyltransferase</keyword>
<evidence type="ECO:0000313" key="10">
    <source>
        <dbReference type="Proteomes" id="UP000239471"/>
    </source>
</evidence>
<keyword evidence="4 7" id="KW-0808">Transferase</keyword>
<dbReference type="CDD" id="cd07989">
    <property type="entry name" value="LPLAT_AGPAT-like"/>
    <property type="match status" value="1"/>
</dbReference>
<sequence>MLRLLLFYPRLVLSVMLVSINLIKINYLQRKGRSEERNSLIHKVTYSWAAFIMRISNAKITVSGLENLPNDTTVLFVSNHQSYFDIPLLMSVIDLPKGFIAKKELAKWPGIHIWMTYIRCTFLDRDNMRKSAEAIVEGIKTLKSGYSMVVFPEGTRSKGGEPLEFKAGSFKLALKSKVPIIPITIDGTYKLLEAYDSKVKVSSIKVTIHPSIDVTSLTKEEITELPHTVRNIVLNSIT</sequence>
<evidence type="ECO:0000256" key="5">
    <source>
        <dbReference type="ARBA" id="ARBA00023098"/>
    </source>
</evidence>
<keyword evidence="7" id="KW-1208">Phospholipid metabolism</keyword>
<comment type="catalytic activity">
    <reaction evidence="7">
        <text>a 1-acyl-sn-glycero-3-phosphate + an acyl-CoA = a 1,2-diacyl-sn-glycero-3-phosphate + CoA</text>
        <dbReference type="Rhea" id="RHEA:19709"/>
        <dbReference type="ChEBI" id="CHEBI:57287"/>
        <dbReference type="ChEBI" id="CHEBI:57970"/>
        <dbReference type="ChEBI" id="CHEBI:58342"/>
        <dbReference type="ChEBI" id="CHEBI:58608"/>
        <dbReference type="EC" id="2.3.1.51"/>
    </reaction>
</comment>
<comment type="caution">
    <text evidence="9">The sequence shown here is derived from an EMBL/GenBank/DDBJ whole genome shotgun (WGS) entry which is preliminary data.</text>
</comment>
<dbReference type="InterPro" id="IPR004552">
    <property type="entry name" value="AGP_acyltrans"/>
</dbReference>
<gene>
    <name evidence="9" type="primary">plsC_2</name>
    <name evidence="9" type="ORF">CLVI_19370</name>
</gene>
<dbReference type="PANTHER" id="PTHR10434">
    <property type="entry name" value="1-ACYL-SN-GLYCEROL-3-PHOSPHATE ACYLTRANSFERASE"/>
    <property type="match status" value="1"/>
</dbReference>
<organism evidence="9 10">
    <name type="scientific">Clostridium vincentii</name>
    <dbReference type="NCBI Taxonomy" id="52704"/>
    <lineage>
        <taxon>Bacteria</taxon>
        <taxon>Bacillati</taxon>
        <taxon>Bacillota</taxon>
        <taxon>Clostridia</taxon>
        <taxon>Eubacteriales</taxon>
        <taxon>Clostridiaceae</taxon>
        <taxon>Clostridium</taxon>
    </lineage>
</organism>
<dbReference type="GO" id="GO:0016020">
    <property type="term" value="C:membrane"/>
    <property type="evidence" value="ECO:0007669"/>
    <property type="project" value="InterPro"/>
</dbReference>
<accession>A0A2T0BE84</accession>
<proteinExistence type="inferred from homology"/>
<comment type="domain">
    <text evidence="7">The HXXXXD motif is essential for acyltransferase activity and may constitute the binding site for the phosphate moiety of the glycerol-3-phosphate.</text>
</comment>
<keyword evidence="10" id="KW-1185">Reference proteome</keyword>
<keyword evidence="7" id="KW-0594">Phospholipid biosynthesis</keyword>
<evidence type="ECO:0000313" key="9">
    <source>
        <dbReference type="EMBL" id="PRR82137.1"/>
    </source>
</evidence>
<dbReference type="NCBIfam" id="TIGR00530">
    <property type="entry name" value="AGP_acyltrn"/>
    <property type="match status" value="1"/>
</dbReference>
<evidence type="ECO:0000256" key="1">
    <source>
        <dbReference type="ARBA" id="ARBA00005189"/>
    </source>
</evidence>
<evidence type="ECO:0000256" key="4">
    <source>
        <dbReference type="ARBA" id="ARBA00022679"/>
    </source>
</evidence>
<dbReference type="EC" id="2.3.1.51" evidence="7"/>
<protein>
    <recommendedName>
        <fullName evidence="7">1-acyl-sn-glycerol-3-phosphate acyltransferase</fullName>
        <ecNumber evidence="7">2.3.1.51</ecNumber>
    </recommendedName>
</protein>
<dbReference type="EMBL" id="PVXQ01000019">
    <property type="protein sequence ID" value="PRR82137.1"/>
    <property type="molecule type" value="Genomic_DNA"/>
</dbReference>
<evidence type="ECO:0000256" key="2">
    <source>
        <dbReference type="ARBA" id="ARBA00008655"/>
    </source>
</evidence>
<dbReference type="AlphaFoldDB" id="A0A2T0BE84"/>
<dbReference type="Proteomes" id="UP000239471">
    <property type="component" value="Unassembled WGS sequence"/>
</dbReference>